<proteinExistence type="predicted"/>
<reference evidence="3" key="1">
    <citation type="submission" date="2015-02" db="EMBL/GenBank/DDBJ databases">
        <authorList>
            <person name="Chooi Y.-H."/>
        </authorList>
    </citation>
    <scope>NUCLEOTIDE SEQUENCE [LARGE SCALE GENOMIC DNA]</scope>
    <source>
        <strain evidence="3">LAMA 915</strain>
    </source>
</reference>
<dbReference type="Proteomes" id="UP000037446">
    <property type="component" value="Unassembled WGS sequence"/>
</dbReference>
<accession>A0A0L1KH02</accession>
<evidence type="ECO:0000256" key="1">
    <source>
        <dbReference type="SAM" id="Coils"/>
    </source>
</evidence>
<comment type="caution">
    <text evidence="3">The sequence shown here is derived from an EMBL/GenBank/DDBJ whole genome shotgun (WGS) entry which is preliminary data.</text>
</comment>
<gene>
    <name evidence="3" type="ORF">J121_2866</name>
</gene>
<dbReference type="RefSeq" id="WP_050599435.1">
    <property type="nucleotide sequence ID" value="NZ_JYNE01000017.1"/>
</dbReference>
<feature type="compositionally biased region" description="Basic and acidic residues" evidence="2">
    <location>
        <begin position="479"/>
        <end position="494"/>
    </location>
</feature>
<evidence type="ECO:0000313" key="4">
    <source>
        <dbReference type="Proteomes" id="UP000037446"/>
    </source>
</evidence>
<dbReference type="Pfam" id="PF13148">
    <property type="entry name" value="DUF3987"/>
    <property type="match status" value="1"/>
</dbReference>
<sequence>MTAATMKDAFSRAEVVSIWPKLDRTLVNNGRRPAVDMPPHLFGAVWDVILQVADATATKPDYAAIAYLTAAASLIGGKRRASPYGLDWSEPCILWCAALGDPSSRKSAPLDHMTKPLWALQDAAKEEHDERKREYAAEVERAKVERIAWQDEVKQLAGSPGGTPPMPTIAVEPEPPRERRTVISDATPEAVADVLVGNPQGVLCYNDELAGWLESFDRYTSGGRPFWLSAYGGRPHAITRKGAGTIHIPFNGVSVLGSIQPDKVVDHLDGANDGLVPRILWAWPDKLPPRPQTVRVDRTALEAAYSRLDHLGWGEDEAGNPCAKVLRLDDDARDVFSEWEISNAANDGEGSSLFASFAGKLGGLVLRLALVAELTDWAFNGGGEPATISLRSLSAAIAFCEDYAKPMAQRVYGDAAVSSEDRNASLLARYIVKNGFRTVNMRELRQHPHKGHLKPLQAKGAMDAAFEVAQDAGWIRPAFSRDGDTVGQPRKDYDVNPAALGGAA</sequence>
<name>A0A0L1KH02_9SPHN</name>
<feature type="region of interest" description="Disordered" evidence="2">
    <location>
        <begin position="479"/>
        <end position="504"/>
    </location>
</feature>
<evidence type="ECO:0000313" key="3">
    <source>
        <dbReference type="EMBL" id="KNH03087.1"/>
    </source>
</evidence>
<dbReference type="AlphaFoldDB" id="A0A0L1KH02"/>
<evidence type="ECO:0000256" key="2">
    <source>
        <dbReference type="SAM" id="MobiDB-lite"/>
    </source>
</evidence>
<dbReference type="InterPro" id="IPR025048">
    <property type="entry name" value="DUF3987"/>
</dbReference>
<organism evidence="3 4">
    <name type="scientific">Qipengyuania citrea LAMA 915</name>
    <dbReference type="NCBI Taxonomy" id="1306953"/>
    <lineage>
        <taxon>Bacteria</taxon>
        <taxon>Pseudomonadati</taxon>
        <taxon>Pseudomonadota</taxon>
        <taxon>Alphaproteobacteria</taxon>
        <taxon>Sphingomonadales</taxon>
        <taxon>Erythrobacteraceae</taxon>
        <taxon>Qipengyuania</taxon>
    </lineage>
</organism>
<keyword evidence="1" id="KW-0175">Coiled coil</keyword>
<feature type="coiled-coil region" evidence="1">
    <location>
        <begin position="125"/>
        <end position="152"/>
    </location>
</feature>
<protein>
    <submittedName>
        <fullName evidence="3">Putative membrane spanning protein</fullName>
    </submittedName>
</protein>
<dbReference type="PATRIC" id="fig|1306953.7.peg.2964"/>
<dbReference type="EMBL" id="JYNE01000017">
    <property type="protein sequence ID" value="KNH03087.1"/>
    <property type="molecule type" value="Genomic_DNA"/>
</dbReference>